<feature type="domain" description="HTH marR-type" evidence="1">
    <location>
        <begin position="1"/>
        <end position="59"/>
    </location>
</feature>
<accession>A0A4R6KHJ8</accession>
<dbReference type="InterPro" id="IPR036388">
    <property type="entry name" value="WH-like_DNA-bd_sf"/>
</dbReference>
<dbReference type="InterPro" id="IPR036390">
    <property type="entry name" value="WH_DNA-bd_sf"/>
</dbReference>
<dbReference type="InterPro" id="IPR000835">
    <property type="entry name" value="HTH_MarR-typ"/>
</dbReference>
<dbReference type="GO" id="GO:0003700">
    <property type="term" value="F:DNA-binding transcription factor activity"/>
    <property type="evidence" value="ECO:0007669"/>
    <property type="project" value="InterPro"/>
</dbReference>
<dbReference type="EMBL" id="SNWQ01000004">
    <property type="protein sequence ID" value="TDO50550.1"/>
    <property type="molecule type" value="Genomic_DNA"/>
</dbReference>
<sequence length="59" mass="6478">MTELAESVYSSQSGITYQITQLEKHDLVQRRHGDTGPRAVYAVLTDAGSKTLKRAARAT</sequence>
<dbReference type="SUPFAM" id="SSF46785">
    <property type="entry name" value="Winged helix' DNA-binding domain"/>
    <property type="match status" value="1"/>
</dbReference>
<evidence type="ECO:0000313" key="3">
    <source>
        <dbReference type="Proteomes" id="UP000295388"/>
    </source>
</evidence>
<dbReference type="RefSeq" id="WP_202869498.1">
    <property type="nucleotide sequence ID" value="NZ_SNWQ01000004.1"/>
</dbReference>
<evidence type="ECO:0000259" key="1">
    <source>
        <dbReference type="PROSITE" id="PS50995"/>
    </source>
</evidence>
<evidence type="ECO:0000313" key="2">
    <source>
        <dbReference type="EMBL" id="TDO50550.1"/>
    </source>
</evidence>
<proteinExistence type="predicted"/>
<dbReference type="PROSITE" id="PS50995">
    <property type="entry name" value="HTH_MARR_2"/>
    <property type="match status" value="1"/>
</dbReference>
<protein>
    <submittedName>
        <fullName evidence="2">MarR family protein</fullName>
    </submittedName>
</protein>
<organism evidence="2 3">
    <name type="scientific">Kribbella caucasensis</name>
    <dbReference type="NCBI Taxonomy" id="2512215"/>
    <lineage>
        <taxon>Bacteria</taxon>
        <taxon>Bacillati</taxon>
        <taxon>Actinomycetota</taxon>
        <taxon>Actinomycetes</taxon>
        <taxon>Propionibacteriales</taxon>
        <taxon>Kribbellaceae</taxon>
        <taxon>Kribbella</taxon>
    </lineage>
</organism>
<dbReference type="Gene3D" id="1.10.10.10">
    <property type="entry name" value="Winged helix-like DNA-binding domain superfamily/Winged helix DNA-binding domain"/>
    <property type="match status" value="1"/>
</dbReference>
<name>A0A4R6KHJ8_9ACTN</name>
<keyword evidence="3" id="KW-1185">Reference proteome</keyword>
<reference evidence="2 3" key="1">
    <citation type="submission" date="2019-03" db="EMBL/GenBank/DDBJ databases">
        <title>Genomic Encyclopedia of Type Strains, Phase III (KMG-III): the genomes of soil and plant-associated and newly described type strains.</title>
        <authorList>
            <person name="Whitman W."/>
        </authorList>
    </citation>
    <scope>NUCLEOTIDE SEQUENCE [LARGE SCALE GENOMIC DNA]</scope>
    <source>
        <strain evidence="2 3">VKM Ac-2527</strain>
    </source>
</reference>
<dbReference type="Pfam" id="PF01047">
    <property type="entry name" value="MarR"/>
    <property type="match status" value="1"/>
</dbReference>
<gene>
    <name evidence="2" type="ORF">EV643_10442</name>
</gene>
<dbReference type="Proteomes" id="UP000295388">
    <property type="component" value="Unassembled WGS sequence"/>
</dbReference>
<comment type="caution">
    <text evidence="2">The sequence shown here is derived from an EMBL/GenBank/DDBJ whole genome shotgun (WGS) entry which is preliminary data.</text>
</comment>
<dbReference type="AlphaFoldDB" id="A0A4R6KHJ8"/>